<sequence length="101" mass="11354">MAWPDMASPYERRSIIRGMRVRDEAGTFLGYVALLSGAHIYVRRWPFSRRWGQLPMSRVRHVTPGTVVLEGRGAADAVTPELYEEITTQTLPLVEPGAART</sequence>
<keyword evidence="3" id="KW-1185">Reference proteome</keyword>
<evidence type="ECO:0008006" key="4">
    <source>
        <dbReference type="Google" id="ProtNLM"/>
    </source>
</evidence>
<reference evidence="2 3" key="1">
    <citation type="submission" date="2019-06" db="EMBL/GenBank/DDBJ databases">
        <authorList>
            <person name="Livingstone P."/>
            <person name="Whitworth D."/>
        </authorList>
    </citation>
    <scope>NUCLEOTIDE SEQUENCE [LARGE SCALE GENOMIC DNA]</scope>
    <source>
        <strain evidence="2 3">AM401</strain>
    </source>
</reference>
<accession>A0A540X6S2</accession>
<dbReference type="EMBL" id="VIFM01000014">
    <property type="protein sequence ID" value="TQF16996.1"/>
    <property type="molecule type" value="Genomic_DNA"/>
</dbReference>
<gene>
    <name evidence="2" type="ORF">FJV41_05490</name>
</gene>
<keyword evidence="1" id="KW-1133">Transmembrane helix</keyword>
<keyword evidence="1" id="KW-0472">Membrane</keyword>
<name>A0A540X6S2_9BACT</name>
<comment type="caution">
    <text evidence="2">The sequence shown here is derived from an EMBL/GenBank/DDBJ whole genome shotgun (WGS) entry which is preliminary data.</text>
</comment>
<dbReference type="AlphaFoldDB" id="A0A540X6S2"/>
<keyword evidence="1" id="KW-0812">Transmembrane</keyword>
<dbReference type="RefSeq" id="WP_141641338.1">
    <property type="nucleotide sequence ID" value="NZ_VIFM01000014.1"/>
</dbReference>
<evidence type="ECO:0000313" key="3">
    <source>
        <dbReference type="Proteomes" id="UP000315369"/>
    </source>
</evidence>
<dbReference type="Proteomes" id="UP000315369">
    <property type="component" value="Unassembled WGS sequence"/>
</dbReference>
<organism evidence="2 3">
    <name type="scientific">Myxococcus llanfairpwllgwyngyllgogerychwyrndrobwllllantysiliogogogochensis</name>
    <dbReference type="NCBI Taxonomy" id="2590453"/>
    <lineage>
        <taxon>Bacteria</taxon>
        <taxon>Pseudomonadati</taxon>
        <taxon>Myxococcota</taxon>
        <taxon>Myxococcia</taxon>
        <taxon>Myxococcales</taxon>
        <taxon>Cystobacterineae</taxon>
        <taxon>Myxococcaceae</taxon>
        <taxon>Myxococcus</taxon>
    </lineage>
</organism>
<protein>
    <recommendedName>
        <fullName evidence="4">PRC-barrel domain-containing protein</fullName>
    </recommendedName>
</protein>
<evidence type="ECO:0000313" key="2">
    <source>
        <dbReference type="EMBL" id="TQF16996.1"/>
    </source>
</evidence>
<evidence type="ECO:0000256" key="1">
    <source>
        <dbReference type="SAM" id="Phobius"/>
    </source>
</evidence>
<feature type="transmembrane region" description="Helical" evidence="1">
    <location>
        <begin position="25"/>
        <end position="42"/>
    </location>
</feature>
<proteinExistence type="predicted"/>
<dbReference type="OrthoDB" id="5382881at2"/>